<proteinExistence type="predicted"/>
<dbReference type="PANTHER" id="PTHR14742">
    <property type="entry name" value="RIBONUCLEASE P SUBUNIT P21"/>
    <property type="match status" value="1"/>
</dbReference>
<evidence type="ECO:0000313" key="3">
    <source>
        <dbReference type="Proteomes" id="UP000789405"/>
    </source>
</evidence>
<name>A0A9N9CDL4_9GLOM</name>
<dbReference type="Proteomes" id="UP000789405">
    <property type="component" value="Unassembled WGS sequence"/>
</dbReference>
<keyword evidence="3" id="KW-1185">Reference proteome</keyword>
<dbReference type="PANTHER" id="PTHR14742:SF3">
    <property type="entry name" value="RIBONUCLEASE MRP PROTEIN SUBUNIT SNM1"/>
    <property type="match status" value="1"/>
</dbReference>
<feature type="region of interest" description="Disordered" evidence="1">
    <location>
        <begin position="137"/>
        <end position="162"/>
    </location>
</feature>
<dbReference type="Pfam" id="PF04032">
    <property type="entry name" value="Rpr2"/>
    <property type="match status" value="1"/>
</dbReference>
<evidence type="ECO:0000256" key="1">
    <source>
        <dbReference type="SAM" id="MobiDB-lite"/>
    </source>
</evidence>
<comment type="caution">
    <text evidence="2">The sequence shown here is derived from an EMBL/GenBank/DDBJ whole genome shotgun (WGS) entry which is preliminary data.</text>
</comment>
<dbReference type="OrthoDB" id="438080at2759"/>
<dbReference type="EMBL" id="CAJVPY010003715">
    <property type="protein sequence ID" value="CAG8599631.1"/>
    <property type="molecule type" value="Genomic_DNA"/>
</dbReference>
<reference evidence="2" key="1">
    <citation type="submission" date="2021-06" db="EMBL/GenBank/DDBJ databases">
        <authorList>
            <person name="Kallberg Y."/>
            <person name="Tangrot J."/>
            <person name="Rosling A."/>
        </authorList>
    </citation>
    <scope>NUCLEOTIDE SEQUENCE</scope>
    <source>
        <strain evidence="2">MA453B</strain>
    </source>
</reference>
<accession>A0A9N9CDL4</accession>
<dbReference type="Gene3D" id="6.20.50.20">
    <property type="match status" value="1"/>
</dbReference>
<gene>
    <name evidence="2" type="ORF">DERYTH_LOCUS7577</name>
</gene>
<dbReference type="InterPro" id="IPR007175">
    <property type="entry name" value="Rpr2/Snm1/Rpp21"/>
</dbReference>
<dbReference type="AlphaFoldDB" id="A0A9N9CDL4"/>
<feature type="compositionally biased region" description="Polar residues" evidence="1">
    <location>
        <begin position="137"/>
        <end position="150"/>
    </location>
</feature>
<dbReference type="GO" id="GO:0005655">
    <property type="term" value="C:nucleolar ribonuclease P complex"/>
    <property type="evidence" value="ECO:0007669"/>
    <property type="project" value="TreeGrafter"/>
</dbReference>
<organism evidence="2 3">
    <name type="scientific">Dentiscutata erythropus</name>
    <dbReference type="NCBI Taxonomy" id="1348616"/>
    <lineage>
        <taxon>Eukaryota</taxon>
        <taxon>Fungi</taxon>
        <taxon>Fungi incertae sedis</taxon>
        <taxon>Mucoromycota</taxon>
        <taxon>Glomeromycotina</taxon>
        <taxon>Glomeromycetes</taxon>
        <taxon>Diversisporales</taxon>
        <taxon>Gigasporaceae</taxon>
        <taxon>Dentiscutata</taxon>
    </lineage>
</organism>
<protein>
    <submittedName>
        <fullName evidence="2">15298_t:CDS:1</fullName>
    </submittedName>
</protein>
<evidence type="ECO:0000313" key="2">
    <source>
        <dbReference type="EMBL" id="CAG8599631.1"/>
    </source>
</evidence>
<sequence length="193" mass="21604">MNEEDTKKRLHFLWGASHTLLPTVPGLSAFYMQKFNQCAAEEDLNLADGVKRKFCAHCGNIFVPGMNTQNDLKHTNHRQHQGHKNVLSYVCTLCKTEARFAGSNVVRNILSVDNIINTNKQTQVAKVTNIASTSCNKGSTSIQNQNSVDSNKPKKKKQKTQLQQLLAEEKRKKDESKSSQLSGLNLEDFLSSL</sequence>
<dbReference type="GO" id="GO:0008033">
    <property type="term" value="P:tRNA processing"/>
    <property type="evidence" value="ECO:0007669"/>
    <property type="project" value="TreeGrafter"/>
</dbReference>